<dbReference type="InterPro" id="IPR023100">
    <property type="entry name" value="D-aminoacylase_insert_dom_sf"/>
</dbReference>
<reference evidence="5 6" key="1">
    <citation type="submission" date="2022-05" db="EMBL/GenBank/DDBJ databases">
        <authorList>
            <person name="Jo J.-H."/>
            <person name="Im W.-T."/>
        </authorList>
    </citation>
    <scope>NUCLEOTIDE SEQUENCE [LARGE SCALE GENOMIC DNA]</scope>
    <source>
        <strain evidence="5 6">NSE70-1</strain>
    </source>
</reference>
<dbReference type="Gene3D" id="2.30.40.10">
    <property type="entry name" value="Urease, subunit C, domain 1"/>
    <property type="match status" value="1"/>
</dbReference>
<evidence type="ECO:0000256" key="2">
    <source>
        <dbReference type="ARBA" id="ARBA00022801"/>
    </source>
</evidence>
<evidence type="ECO:0000256" key="1">
    <source>
        <dbReference type="ARBA" id="ARBA00010716"/>
    </source>
</evidence>
<comment type="caution">
    <text evidence="5">The sequence shown here is derived from an EMBL/GenBank/DDBJ whole genome shotgun (WGS) entry which is preliminary data.</text>
</comment>
<dbReference type="Gene3D" id="3.30.1490.130">
    <property type="entry name" value="D-aminoacylase. Domain 3"/>
    <property type="match status" value="1"/>
</dbReference>
<keyword evidence="3" id="KW-0732">Signal</keyword>
<feature type="domain" description="Amidohydrolase 3" evidence="4">
    <location>
        <begin position="452"/>
        <end position="541"/>
    </location>
</feature>
<dbReference type="InterPro" id="IPR011059">
    <property type="entry name" value="Metal-dep_hydrolase_composite"/>
</dbReference>
<dbReference type="SUPFAM" id="SSF51556">
    <property type="entry name" value="Metallo-dependent hydrolases"/>
    <property type="match status" value="1"/>
</dbReference>
<dbReference type="Gene3D" id="3.20.20.140">
    <property type="entry name" value="Metal-dependent hydrolases"/>
    <property type="match status" value="1"/>
</dbReference>
<accession>A0ABT0RXE3</accession>
<dbReference type="Pfam" id="PF07969">
    <property type="entry name" value="Amidohydro_3"/>
    <property type="match status" value="1"/>
</dbReference>
<gene>
    <name evidence="5" type="ORF">LZ496_12950</name>
</gene>
<evidence type="ECO:0000256" key="3">
    <source>
        <dbReference type="SAM" id="SignalP"/>
    </source>
</evidence>
<keyword evidence="6" id="KW-1185">Reference proteome</keyword>
<organism evidence="5 6">
    <name type="scientific">Sphingomonas caseinilyticus</name>
    <dbReference type="NCBI Taxonomy" id="2908205"/>
    <lineage>
        <taxon>Bacteria</taxon>
        <taxon>Pseudomonadati</taxon>
        <taxon>Pseudomonadota</taxon>
        <taxon>Alphaproteobacteria</taxon>
        <taxon>Sphingomonadales</taxon>
        <taxon>Sphingomonadaceae</taxon>
        <taxon>Sphingomonas</taxon>
    </lineage>
</organism>
<name>A0ABT0RXE3_9SPHN</name>
<dbReference type="Proteomes" id="UP001203410">
    <property type="component" value="Unassembled WGS sequence"/>
</dbReference>
<dbReference type="SUPFAM" id="SSF51338">
    <property type="entry name" value="Composite domain of metallo-dependent hydrolases"/>
    <property type="match status" value="1"/>
</dbReference>
<dbReference type="PANTHER" id="PTHR11113:SF14">
    <property type="entry name" value="N-ACETYLGLUCOSAMINE-6-PHOSPHATE DEACETYLASE"/>
    <property type="match status" value="1"/>
</dbReference>
<feature type="chain" id="PRO_5046900051" evidence="3">
    <location>
        <begin position="25"/>
        <end position="574"/>
    </location>
</feature>
<feature type="signal peptide" evidence="3">
    <location>
        <begin position="1"/>
        <end position="24"/>
    </location>
</feature>
<keyword evidence="2" id="KW-0378">Hydrolase</keyword>
<dbReference type="InterPro" id="IPR032466">
    <property type="entry name" value="Metal_Hydrolase"/>
</dbReference>
<evidence type="ECO:0000259" key="4">
    <source>
        <dbReference type="Pfam" id="PF07969"/>
    </source>
</evidence>
<sequence length="574" mass="61305">MAWRTGVASAALAAALLTTGSAQGAETPSYDLLIRNGIIYDGSGGEPYAGDIGIKGDKIVYAGPSRAATATNTVDAKGLAVAPGFINMLSWATESLLVDGLGQSDLRQGVTLEVMGEGWSMGPLNDRMKKEAVDQQGDFKFPIEWTTLGEYLSLVEKRGTSMNVASYVGATTVRQHELGDADVDPTPEQLTRMRALVRQAMEEGALGVGTSLIYPPAAFAETDELVALTTEAAQCGGSYISHMRSEGDRLLESIDELIEISRRSGAPAEIYHLKQVGRANWDKIDAAIAKVEAARAQGLKISADMYTYTAGGTGLAASMPPWVQDGGTEAMLKRLRDPATVERIKQEMVKPGSNWENLYNHAGPDGVLIASMTEPSLKPLMGKTVAQVAKERGVSAEQAVIDLVLADKGRSGAIYFLMNEDNVRRQAAIPWVSFGSDAEASAPEGVFLKSSTHPRAYGNFARFLGKYVRDEKVVPLQDAIRRLTSLPAGNLGLRDRGQLKPGLVADVVLFDPKTISDHSTFEKPRQYATGVRDVFVNGVQVLKDGTPTGAKPGRFVKGAGWTGWPDGGACRKAG</sequence>
<proteinExistence type="inferred from homology"/>
<dbReference type="PANTHER" id="PTHR11113">
    <property type="entry name" value="N-ACETYLGLUCOSAMINE-6-PHOSPHATE DEACETYLASE"/>
    <property type="match status" value="1"/>
</dbReference>
<evidence type="ECO:0000313" key="6">
    <source>
        <dbReference type="Proteomes" id="UP001203410"/>
    </source>
</evidence>
<evidence type="ECO:0000313" key="5">
    <source>
        <dbReference type="EMBL" id="MCL6699685.1"/>
    </source>
</evidence>
<dbReference type="CDD" id="cd01297">
    <property type="entry name" value="D-aminoacylase"/>
    <property type="match status" value="1"/>
</dbReference>
<comment type="similarity">
    <text evidence="1">Belongs to the metallo-dependent hydrolases superfamily. NagA family.</text>
</comment>
<dbReference type="InterPro" id="IPR013108">
    <property type="entry name" value="Amidohydro_3"/>
</dbReference>
<protein>
    <submittedName>
        <fullName evidence="5">D-aminoacylase</fullName>
    </submittedName>
</protein>
<dbReference type="EMBL" id="JAMGBA010000004">
    <property type="protein sequence ID" value="MCL6699685.1"/>
    <property type="molecule type" value="Genomic_DNA"/>
</dbReference>
<dbReference type="RefSeq" id="WP_249905144.1">
    <property type="nucleotide sequence ID" value="NZ_JAMGBA010000004.1"/>
</dbReference>